<gene>
    <name evidence="1" type="ORF">Lalb_Chr13g0292471</name>
</gene>
<proteinExistence type="predicted"/>
<dbReference type="PANTHER" id="PTHR31170">
    <property type="entry name" value="BNAC04G53230D PROTEIN"/>
    <property type="match status" value="1"/>
</dbReference>
<dbReference type="Proteomes" id="UP000447434">
    <property type="component" value="Chromosome 13"/>
</dbReference>
<accession>A0A6A4PHJ1</accession>
<dbReference type="Pfam" id="PF03140">
    <property type="entry name" value="DUF247"/>
    <property type="match status" value="2"/>
</dbReference>
<keyword evidence="2" id="KW-1185">Reference proteome</keyword>
<sequence length="122" mass="14126">MSLILLTTNKDVDALIQNDVLVNWLGDTDSVTNVYNGLWKNITHLNFSSHYIHLCLDLNVFCSMVPFDIRLLNQDAYTPKVVSIGPFHHHNPRLQNMERHKLIYLNKFLELGDVNLESLDIH</sequence>
<protein>
    <submittedName>
        <fullName evidence="1">Uncharacterized protein</fullName>
    </submittedName>
</protein>
<evidence type="ECO:0000313" key="1">
    <source>
        <dbReference type="EMBL" id="KAE9600950.1"/>
    </source>
</evidence>
<organism evidence="1 2">
    <name type="scientific">Lupinus albus</name>
    <name type="common">White lupine</name>
    <name type="synonym">Lupinus termis</name>
    <dbReference type="NCBI Taxonomy" id="3870"/>
    <lineage>
        <taxon>Eukaryota</taxon>
        <taxon>Viridiplantae</taxon>
        <taxon>Streptophyta</taxon>
        <taxon>Embryophyta</taxon>
        <taxon>Tracheophyta</taxon>
        <taxon>Spermatophyta</taxon>
        <taxon>Magnoliopsida</taxon>
        <taxon>eudicotyledons</taxon>
        <taxon>Gunneridae</taxon>
        <taxon>Pentapetalae</taxon>
        <taxon>rosids</taxon>
        <taxon>fabids</taxon>
        <taxon>Fabales</taxon>
        <taxon>Fabaceae</taxon>
        <taxon>Papilionoideae</taxon>
        <taxon>50 kb inversion clade</taxon>
        <taxon>genistoids sensu lato</taxon>
        <taxon>core genistoids</taxon>
        <taxon>Genisteae</taxon>
        <taxon>Lupinus</taxon>
    </lineage>
</organism>
<name>A0A6A4PHJ1_LUPAL</name>
<dbReference type="PANTHER" id="PTHR31170:SF23">
    <property type="match status" value="1"/>
</dbReference>
<dbReference type="EMBL" id="WOCE01000013">
    <property type="protein sequence ID" value="KAE9600950.1"/>
    <property type="molecule type" value="Genomic_DNA"/>
</dbReference>
<evidence type="ECO:0000313" key="2">
    <source>
        <dbReference type="Proteomes" id="UP000447434"/>
    </source>
</evidence>
<comment type="caution">
    <text evidence="1">The sequence shown here is derived from an EMBL/GenBank/DDBJ whole genome shotgun (WGS) entry which is preliminary data.</text>
</comment>
<dbReference type="OrthoDB" id="1896044at2759"/>
<dbReference type="InterPro" id="IPR004158">
    <property type="entry name" value="DUF247_pln"/>
</dbReference>
<dbReference type="AlphaFoldDB" id="A0A6A4PHJ1"/>
<reference evidence="2" key="1">
    <citation type="journal article" date="2020" name="Nat. Commun.">
        <title>Genome sequence of the cluster root forming white lupin.</title>
        <authorList>
            <person name="Hufnagel B."/>
            <person name="Marques A."/>
            <person name="Soriano A."/>
            <person name="Marques L."/>
            <person name="Divol F."/>
            <person name="Doumas P."/>
            <person name="Sallet E."/>
            <person name="Mancinotti D."/>
            <person name="Carrere S."/>
            <person name="Marande W."/>
            <person name="Arribat S."/>
            <person name="Keller J."/>
            <person name="Huneau C."/>
            <person name="Blein T."/>
            <person name="Aime D."/>
            <person name="Laguerre M."/>
            <person name="Taylor J."/>
            <person name="Schubert V."/>
            <person name="Nelson M."/>
            <person name="Geu-Flores F."/>
            <person name="Crespi M."/>
            <person name="Gallardo-Guerrero K."/>
            <person name="Delaux P.-M."/>
            <person name="Salse J."/>
            <person name="Berges H."/>
            <person name="Guyot R."/>
            <person name="Gouzy J."/>
            <person name="Peret B."/>
        </authorList>
    </citation>
    <scope>NUCLEOTIDE SEQUENCE [LARGE SCALE GENOMIC DNA]</scope>
    <source>
        <strain evidence="2">cv. Amiga</strain>
    </source>
</reference>